<evidence type="ECO:0000256" key="3">
    <source>
        <dbReference type="ARBA" id="ARBA00022729"/>
    </source>
</evidence>
<dbReference type="AlphaFoldDB" id="A0A3B0ZB17"/>
<dbReference type="GO" id="GO:0005576">
    <property type="term" value="C:extracellular region"/>
    <property type="evidence" value="ECO:0007669"/>
    <property type="project" value="UniProtKB-SubCell"/>
</dbReference>
<evidence type="ECO:0000259" key="4">
    <source>
        <dbReference type="SMART" id="SM00912"/>
    </source>
</evidence>
<reference evidence="5" key="1">
    <citation type="submission" date="2018-06" db="EMBL/GenBank/DDBJ databases">
        <authorList>
            <person name="Zhirakovskaya E."/>
        </authorList>
    </citation>
    <scope>NUCLEOTIDE SEQUENCE</scope>
</reference>
<proteinExistence type="predicted"/>
<evidence type="ECO:0000256" key="2">
    <source>
        <dbReference type="ARBA" id="ARBA00022525"/>
    </source>
</evidence>
<protein>
    <submittedName>
        <fullName evidence="5">Large exoproteins involved in heme utilization or adhesion</fullName>
    </submittedName>
</protein>
<dbReference type="InterPro" id="IPR011050">
    <property type="entry name" value="Pectin_lyase_fold/virulence"/>
</dbReference>
<evidence type="ECO:0000256" key="1">
    <source>
        <dbReference type="ARBA" id="ARBA00004613"/>
    </source>
</evidence>
<dbReference type="InterPro" id="IPR050909">
    <property type="entry name" value="Bact_Autotransporter_VF"/>
</dbReference>
<dbReference type="PANTHER" id="PTHR12338">
    <property type="entry name" value="AUTOTRANSPORTER"/>
    <property type="match status" value="1"/>
</dbReference>
<organism evidence="5">
    <name type="scientific">hydrothermal vent metagenome</name>
    <dbReference type="NCBI Taxonomy" id="652676"/>
    <lineage>
        <taxon>unclassified sequences</taxon>
        <taxon>metagenomes</taxon>
        <taxon>ecological metagenomes</taxon>
    </lineage>
</organism>
<sequence>MFPVKCAEQKKLDSRIKRILLGLCYPGMCALLLLPAVLIPSAHAAPSGGEIVGGAGRISQSGANTTINQSTQNMAIDWQSYNVNANERVQYIQPNSSSISLNRILSQSGSTIAGRIDANGQVILVNPNGVFFTPTAIVNVGGIIASGLNIQPDDFMNGRYIFDEVLGTEGTVINSGMINASLGGNVALIGKQVENDGLIMANLGSVTLAAGKQAVLTFDQGGLLGVRVSQEILQEELGVDPAVINSGEVQAEGGRVLLSASTSRDVFSLAVNTGDLEQVTNIIS</sequence>
<dbReference type="EMBL" id="UOFP01000064">
    <property type="protein sequence ID" value="VAW84677.1"/>
    <property type="molecule type" value="Genomic_DNA"/>
</dbReference>
<keyword evidence="2" id="KW-0964">Secreted</keyword>
<accession>A0A3B0ZB17</accession>
<dbReference type="SMART" id="SM00912">
    <property type="entry name" value="Haemagg_act"/>
    <property type="match status" value="1"/>
</dbReference>
<dbReference type="SUPFAM" id="SSF51126">
    <property type="entry name" value="Pectin lyase-like"/>
    <property type="match status" value="1"/>
</dbReference>
<dbReference type="InterPro" id="IPR012334">
    <property type="entry name" value="Pectin_lyas_fold"/>
</dbReference>
<keyword evidence="3" id="KW-0732">Signal</keyword>
<dbReference type="PANTHER" id="PTHR12338:SF8">
    <property type="entry name" value="HEME_HEMOPEXIN-BINDING PROTEIN"/>
    <property type="match status" value="1"/>
</dbReference>
<comment type="subcellular location">
    <subcellularLocation>
        <location evidence="1">Secreted</location>
    </subcellularLocation>
</comment>
<dbReference type="Gene3D" id="2.160.20.10">
    <property type="entry name" value="Single-stranded right-handed beta-helix, Pectin lyase-like"/>
    <property type="match status" value="1"/>
</dbReference>
<evidence type="ECO:0000313" key="5">
    <source>
        <dbReference type="EMBL" id="VAW84677.1"/>
    </source>
</evidence>
<feature type="domain" description="Filamentous haemagglutinin FhaB/tRNA nuclease CdiA-like TPS" evidence="4">
    <location>
        <begin position="42"/>
        <end position="154"/>
    </location>
</feature>
<gene>
    <name evidence="5" type="ORF">MNBD_GAMMA18-1215</name>
</gene>
<dbReference type="NCBIfam" id="TIGR01901">
    <property type="entry name" value="adhes_NPXG"/>
    <property type="match status" value="1"/>
</dbReference>
<name>A0A3B0ZB17_9ZZZZ</name>
<dbReference type="Pfam" id="PF05860">
    <property type="entry name" value="TPS"/>
    <property type="match status" value="1"/>
</dbReference>
<dbReference type="InterPro" id="IPR008638">
    <property type="entry name" value="FhaB/CdiA-like_TPS"/>
</dbReference>